<evidence type="ECO:0000313" key="4">
    <source>
        <dbReference type="EMBL" id="MBS3648497.1"/>
    </source>
</evidence>
<evidence type="ECO:0000256" key="2">
    <source>
        <dbReference type="ARBA" id="ARBA00022777"/>
    </source>
</evidence>
<dbReference type="Pfam" id="PF00294">
    <property type="entry name" value="PfkB"/>
    <property type="match status" value="1"/>
</dbReference>
<feature type="domain" description="Carbohydrate kinase PfkB" evidence="3">
    <location>
        <begin position="6"/>
        <end position="289"/>
    </location>
</feature>
<dbReference type="EMBL" id="JAGWCR010000003">
    <property type="protein sequence ID" value="MBS3648497.1"/>
    <property type="molecule type" value="Genomic_DNA"/>
</dbReference>
<organism evidence="4 5">
    <name type="scientific">Pseudaminobacter soli</name>
    <name type="common">ex Zhang et al. 2022</name>
    <dbReference type="NCBI Taxonomy" id="2831468"/>
    <lineage>
        <taxon>Bacteria</taxon>
        <taxon>Pseudomonadati</taxon>
        <taxon>Pseudomonadota</taxon>
        <taxon>Alphaproteobacteria</taxon>
        <taxon>Hyphomicrobiales</taxon>
        <taxon>Phyllobacteriaceae</taxon>
        <taxon>Pseudaminobacter</taxon>
    </lineage>
</organism>
<dbReference type="GO" id="GO:0005829">
    <property type="term" value="C:cytosol"/>
    <property type="evidence" value="ECO:0007669"/>
    <property type="project" value="TreeGrafter"/>
</dbReference>
<keyword evidence="5" id="KW-1185">Reference proteome</keyword>
<evidence type="ECO:0000259" key="3">
    <source>
        <dbReference type="Pfam" id="PF00294"/>
    </source>
</evidence>
<dbReference type="Proteomes" id="UP000680348">
    <property type="component" value="Unassembled WGS sequence"/>
</dbReference>
<dbReference type="AlphaFoldDB" id="A0A942I1S4"/>
<dbReference type="InterPro" id="IPR011611">
    <property type="entry name" value="PfkB_dom"/>
</dbReference>
<protein>
    <submittedName>
        <fullName evidence="4">Sugar kinase</fullName>
    </submittedName>
</protein>
<dbReference type="Gene3D" id="3.40.1190.20">
    <property type="match status" value="1"/>
</dbReference>
<dbReference type="PANTHER" id="PTHR10584">
    <property type="entry name" value="SUGAR KINASE"/>
    <property type="match status" value="1"/>
</dbReference>
<gene>
    <name evidence="4" type="ORF">KEU06_07630</name>
</gene>
<keyword evidence="1" id="KW-0808">Transferase</keyword>
<dbReference type="GO" id="GO:0016301">
    <property type="term" value="F:kinase activity"/>
    <property type="evidence" value="ECO:0007669"/>
    <property type="project" value="UniProtKB-KW"/>
</dbReference>
<reference evidence="4" key="1">
    <citation type="submission" date="2021-04" db="EMBL/GenBank/DDBJ databases">
        <title>Pseudaminobacter soli sp. nov., isolated from paddy soil contaminated by heavy metals.</title>
        <authorList>
            <person name="Zhang K."/>
        </authorList>
    </citation>
    <scope>NUCLEOTIDE SEQUENCE</scope>
    <source>
        <strain evidence="4">19-2017</strain>
    </source>
</reference>
<evidence type="ECO:0000256" key="1">
    <source>
        <dbReference type="ARBA" id="ARBA00022679"/>
    </source>
</evidence>
<dbReference type="InterPro" id="IPR029056">
    <property type="entry name" value="Ribokinase-like"/>
</dbReference>
<dbReference type="RefSeq" id="WP_188254043.1">
    <property type="nucleotide sequence ID" value="NZ_JABVCF010000003.1"/>
</dbReference>
<name>A0A942I1S4_9HYPH</name>
<sequence>MNDPARLLCVGALTYDTIFRLEALPCRGGKYLPSEMMQIAAGMAASAATAATRQGGSVSLWSSVGNDAVGREMIEQMRKERVDCSHVRGVEGGKSAISTILVDAEGERIVVPYYDPLTQSDPASFPFDLAGYGAVMVDARWPGAAALALEAARDVGIAAVFDADVAPKSVLERLLPLATHVVASLPAACILAGDTASAEEAAASLHKKTGVFVAVTDGARGSWFVRSGKLGYVPSPQVEAVDTLAAGDVCGTFALALAEDRDEEEALAFASAAAALKCRRFGGRLGAPTREETLAFMRGGDR</sequence>
<comment type="caution">
    <text evidence="4">The sequence shown here is derived from an EMBL/GenBank/DDBJ whole genome shotgun (WGS) entry which is preliminary data.</text>
</comment>
<proteinExistence type="predicted"/>
<evidence type="ECO:0000313" key="5">
    <source>
        <dbReference type="Proteomes" id="UP000680348"/>
    </source>
</evidence>
<keyword evidence="2 4" id="KW-0418">Kinase</keyword>
<dbReference type="SUPFAM" id="SSF53613">
    <property type="entry name" value="Ribokinase-like"/>
    <property type="match status" value="1"/>
</dbReference>
<accession>A0A942I1S4</accession>
<dbReference type="PANTHER" id="PTHR10584:SF157">
    <property type="entry name" value="SULFOFRUCTOSE KINASE"/>
    <property type="match status" value="1"/>
</dbReference>